<proteinExistence type="predicted"/>
<dbReference type="WBParaSite" id="ES5_v2.g26196.t1">
    <property type="protein sequence ID" value="ES5_v2.g26196.t1"/>
    <property type="gene ID" value="ES5_v2.g26196"/>
</dbReference>
<organism evidence="1 2">
    <name type="scientific">Panagrolaimus sp. ES5</name>
    <dbReference type="NCBI Taxonomy" id="591445"/>
    <lineage>
        <taxon>Eukaryota</taxon>
        <taxon>Metazoa</taxon>
        <taxon>Ecdysozoa</taxon>
        <taxon>Nematoda</taxon>
        <taxon>Chromadorea</taxon>
        <taxon>Rhabditida</taxon>
        <taxon>Tylenchina</taxon>
        <taxon>Panagrolaimomorpha</taxon>
        <taxon>Panagrolaimoidea</taxon>
        <taxon>Panagrolaimidae</taxon>
        <taxon>Panagrolaimus</taxon>
    </lineage>
</organism>
<accession>A0AC34G900</accession>
<evidence type="ECO:0000313" key="1">
    <source>
        <dbReference type="Proteomes" id="UP000887579"/>
    </source>
</evidence>
<evidence type="ECO:0000313" key="2">
    <source>
        <dbReference type="WBParaSite" id="ES5_v2.g26196.t1"/>
    </source>
</evidence>
<dbReference type="Proteomes" id="UP000887579">
    <property type="component" value="Unplaced"/>
</dbReference>
<protein>
    <submittedName>
        <fullName evidence="2">Protein kinase domain-containing protein</fullName>
    </submittedName>
</protein>
<name>A0AC34G900_9BILA</name>
<sequence length="182" mass="20856">MLQIVAAIEFLHADGYVHRDIKPENILVKFAGRNQTLPIYKLGDFGLADQVDAYDGCARSQCGTPDYMAPEIHLGKAYQRSVDIFALGVVLFELLSDSLPIRGRDEYERRQCIVKNTYKRLYPKKFFYPWAERCHFQLTELVSDCMAYNPSHRPSARKCQAVLSELYVSGGFPDLPETEIFH</sequence>
<reference evidence="2" key="1">
    <citation type="submission" date="2022-11" db="UniProtKB">
        <authorList>
            <consortium name="WormBaseParasite"/>
        </authorList>
    </citation>
    <scope>IDENTIFICATION</scope>
</reference>